<evidence type="ECO:0000259" key="4">
    <source>
        <dbReference type="PROSITE" id="PS50893"/>
    </source>
</evidence>
<evidence type="ECO:0000256" key="2">
    <source>
        <dbReference type="ARBA" id="ARBA00022741"/>
    </source>
</evidence>
<dbReference type="PANTHER" id="PTHR43776">
    <property type="entry name" value="TRANSPORT ATP-BINDING PROTEIN"/>
    <property type="match status" value="1"/>
</dbReference>
<sequence length="258" mass="28811">MLEITTIEKSYGKEVQVLKNVSFSLAPSEIIGLIGASGAGKSTIGRILANLEVADKGSILFENQQLIKMSAKKRRQLSKDIQMIFQDPYSALSSRMTVKELIEEALLILKIESSKMARLTLIKEALKLVSLDPDHYLGRYPHELSGGERQRVGVARAIVCNPKLIVADEPTSMLDTSLRLELIALLKSLNEKKGTAFIFITHDIALTQNFCQRLLVLNEGQIVEQGSTEDIILHPKHDFTKKLLSALRKLEAREEVYL</sequence>
<accession>A0A2U3AJS6</accession>
<dbReference type="InterPro" id="IPR017871">
    <property type="entry name" value="ABC_transporter-like_CS"/>
</dbReference>
<evidence type="ECO:0000256" key="1">
    <source>
        <dbReference type="ARBA" id="ARBA00022448"/>
    </source>
</evidence>
<dbReference type="EMBL" id="QFVR01000016">
    <property type="protein sequence ID" value="PWI24782.1"/>
    <property type="molecule type" value="Genomic_DNA"/>
</dbReference>
<dbReference type="InterPro" id="IPR003593">
    <property type="entry name" value="AAA+_ATPase"/>
</dbReference>
<dbReference type="SMART" id="SM00382">
    <property type="entry name" value="AAA"/>
    <property type="match status" value="1"/>
</dbReference>
<comment type="caution">
    <text evidence="5">The sequence shown here is derived from an EMBL/GenBank/DDBJ whole genome shotgun (WGS) entry which is preliminary data.</text>
</comment>
<name>A0A2U3AJS6_9BACL</name>
<keyword evidence="3 5" id="KW-0067">ATP-binding</keyword>
<dbReference type="Pfam" id="PF00005">
    <property type="entry name" value="ABC_tran"/>
    <property type="match status" value="1"/>
</dbReference>
<gene>
    <name evidence="5" type="ORF">DEX24_11695</name>
</gene>
<dbReference type="RefSeq" id="WP_109306613.1">
    <property type="nucleotide sequence ID" value="NZ_BJUF01000041.1"/>
</dbReference>
<dbReference type="InterPro" id="IPR050319">
    <property type="entry name" value="ABC_transp_ATP-bind"/>
</dbReference>
<proteinExistence type="predicted"/>
<dbReference type="InterPro" id="IPR003439">
    <property type="entry name" value="ABC_transporter-like_ATP-bd"/>
</dbReference>
<dbReference type="GO" id="GO:0005524">
    <property type="term" value="F:ATP binding"/>
    <property type="evidence" value="ECO:0007669"/>
    <property type="project" value="UniProtKB-KW"/>
</dbReference>
<dbReference type="PROSITE" id="PS50893">
    <property type="entry name" value="ABC_TRANSPORTER_2"/>
    <property type="match status" value="1"/>
</dbReference>
<dbReference type="GO" id="GO:0016887">
    <property type="term" value="F:ATP hydrolysis activity"/>
    <property type="evidence" value="ECO:0007669"/>
    <property type="project" value="InterPro"/>
</dbReference>
<organism evidence="5 6">
    <name type="scientific">Kurthia sibirica</name>
    <dbReference type="NCBI Taxonomy" id="202750"/>
    <lineage>
        <taxon>Bacteria</taxon>
        <taxon>Bacillati</taxon>
        <taxon>Bacillota</taxon>
        <taxon>Bacilli</taxon>
        <taxon>Bacillales</taxon>
        <taxon>Caryophanaceae</taxon>
        <taxon>Kurthia</taxon>
    </lineage>
</organism>
<dbReference type="GO" id="GO:0055085">
    <property type="term" value="P:transmembrane transport"/>
    <property type="evidence" value="ECO:0007669"/>
    <property type="project" value="UniProtKB-ARBA"/>
</dbReference>
<evidence type="ECO:0000256" key="3">
    <source>
        <dbReference type="ARBA" id="ARBA00022840"/>
    </source>
</evidence>
<dbReference type="Proteomes" id="UP000245938">
    <property type="component" value="Unassembled WGS sequence"/>
</dbReference>
<dbReference type="SUPFAM" id="SSF52540">
    <property type="entry name" value="P-loop containing nucleoside triphosphate hydrolases"/>
    <property type="match status" value="1"/>
</dbReference>
<evidence type="ECO:0000313" key="6">
    <source>
        <dbReference type="Proteomes" id="UP000245938"/>
    </source>
</evidence>
<keyword evidence="6" id="KW-1185">Reference proteome</keyword>
<evidence type="ECO:0000313" key="5">
    <source>
        <dbReference type="EMBL" id="PWI24782.1"/>
    </source>
</evidence>
<reference evidence="5 6" key="1">
    <citation type="submission" date="2018-05" db="EMBL/GenBank/DDBJ databases">
        <title>Kurthia sibirica genome sequence.</title>
        <authorList>
            <person name="Maclea K.S."/>
            <person name="Goen A.E."/>
        </authorList>
    </citation>
    <scope>NUCLEOTIDE SEQUENCE [LARGE SCALE GENOMIC DNA]</scope>
    <source>
        <strain evidence="5 6">ATCC 49154</strain>
    </source>
</reference>
<protein>
    <submittedName>
        <fullName evidence="5">ABC transporter ATP-binding protein</fullName>
    </submittedName>
</protein>
<dbReference type="InterPro" id="IPR027417">
    <property type="entry name" value="P-loop_NTPase"/>
</dbReference>
<dbReference type="PROSITE" id="PS00211">
    <property type="entry name" value="ABC_TRANSPORTER_1"/>
    <property type="match status" value="1"/>
</dbReference>
<dbReference type="CDD" id="cd03257">
    <property type="entry name" value="ABC_NikE_OppD_transporters"/>
    <property type="match status" value="1"/>
</dbReference>
<dbReference type="AlphaFoldDB" id="A0A2U3AJS6"/>
<keyword evidence="1" id="KW-0813">Transport</keyword>
<keyword evidence="2" id="KW-0547">Nucleotide-binding</keyword>
<dbReference type="OrthoDB" id="9802264at2"/>
<dbReference type="Gene3D" id="3.40.50.300">
    <property type="entry name" value="P-loop containing nucleotide triphosphate hydrolases"/>
    <property type="match status" value="1"/>
</dbReference>
<feature type="domain" description="ABC transporter" evidence="4">
    <location>
        <begin position="2"/>
        <end position="244"/>
    </location>
</feature>